<proteinExistence type="predicted"/>
<dbReference type="Proteomes" id="UP001159363">
    <property type="component" value="Chromosome 10"/>
</dbReference>
<gene>
    <name evidence="1" type="ORF">PR048_026991</name>
</gene>
<name>A0ABQ9GMT9_9NEOP</name>
<sequence length="85" mass="9522">MHLLLVRAPATLSQSQSSKQEGFFHVSVNVYRERTSSIPSLADRTSASHSTGCERARELHVIVHDALAHVFSCSPCYENDKQHEE</sequence>
<evidence type="ECO:0000313" key="1">
    <source>
        <dbReference type="EMBL" id="KAJ8873357.1"/>
    </source>
</evidence>
<protein>
    <submittedName>
        <fullName evidence="1">Uncharacterized protein</fullName>
    </submittedName>
</protein>
<comment type="caution">
    <text evidence="1">The sequence shown here is derived from an EMBL/GenBank/DDBJ whole genome shotgun (WGS) entry which is preliminary data.</text>
</comment>
<dbReference type="EMBL" id="JARBHB010000011">
    <property type="protein sequence ID" value="KAJ8873357.1"/>
    <property type="molecule type" value="Genomic_DNA"/>
</dbReference>
<evidence type="ECO:0000313" key="2">
    <source>
        <dbReference type="Proteomes" id="UP001159363"/>
    </source>
</evidence>
<accession>A0ABQ9GMT9</accession>
<keyword evidence="2" id="KW-1185">Reference proteome</keyword>
<reference evidence="1 2" key="1">
    <citation type="submission" date="2023-02" db="EMBL/GenBank/DDBJ databases">
        <title>LHISI_Scaffold_Assembly.</title>
        <authorList>
            <person name="Stuart O.P."/>
            <person name="Cleave R."/>
            <person name="Magrath M.J.L."/>
            <person name="Mikheyev A.S."/>
        </authorList>
    </citation>
    <scope>NUCLEOTIDE SEQUENCE [LARGE SCALE GENOMIC DNA]</scope>
    <source>
        <strain evidence="1">Daus_M_001</strain>
        <tissue evidence="1">Leg muscle</tissue>
    </source>
</reference>
<organism evidence="1 2">
    <name type="scientific">Dryococelus australis</name>
    <dbReference type="NCBI Taxonomy" id="614101"/>
    <lineage>
        <taxon>Eukaryota</taxon>
        <taxon>Metazoa</taxon>
        <taxon>Ecdysozoa</taxon>
        <taxon>Arthropoda</taxon>
        <taxon>Hexapoda</taxon>
        <taxon>Insecta</taxon>
        <taxon>Pterygota</taxon>
        <taxon>Neoptera</taxon>
        <taxon>Polyneoptera</taxon>
        <taxon>Phasmatodea</taxon>
        <taxon>Verophasmatodea</taxon>
        <taxon>Anareolatae</taxon>
        <taxon>Phasmatidae</taxon>
        <taxon>Eurycanthinae</taxon>
        <taxon>Dryococelus</taxon>
    </lineage>
</organism>